<dbReference type="Gene3D" id="3.40.50.360">
    <property type="match status" value="1"/>
</dbReference>
<feature type="domain" description="NADPH-dependent FMN reductase-like" evidence="1">
    <location>
        <begin position="1"/>
        <end position="159"/>
    </location>
</feature>
<evidence type="ECO:0000313" key="3">
    <source>
        <dbReference type="Proteomes" id="UP000262969"/>
    </source>
</evidence>
<dbReference type="GO" id="GO:0016491">
    <property type="term" value="F:oxidoreductase activity"/>
    <property type="evidence" value="ECO:0007669"/>
    <property type="project" value="InterPro"/>
</dbReference>
<evidence type="ECO:0000313" key="2">
    <source>
        <dbReference type="EMBL" id="HCL04417.1"/>
    </source>
</evidence>
<dbReference type="PANTHER" id="PTHR43741">
    <property type="entry name" value="FMN-DEPENDENT NADH-AZOREDUCTASE 1"/>
    <property type="match status" value="1"/>
</dbReference>
<sequence>MKVVLLHGQKHHGSTWNTSQLLLKELVTNQDTFREFYVNDIPYCIGCYTCILKEEENCPHREITKEIIYFIEQADVIIVDSPNYCMGMTGQLKTFFDHMAYRWFSHRPLGNMQHKIGVAISTTAGMGAGSVTKQIKKQLFWWGIPRIYQLNATVAAANWNDVKPETKEKIAKKSKRIANKIRRKNGHVKRGFRQRVIFKLMGKMQKAGLSTPRDVAYWKEQGWI</sequence>
<organism evidence="2 3">
    <name type="scientific">Lachnoclostridium phytofermentans</name>
    <dbReference type="NCBI Taxonomy" id="66219"/>
    <lineage>
        <taxon>Bacteria</taxon>
        <taxon>Bacillati</taxon>
        <taxon>Bacillota</taxon>
        <taxon>Clostridia</taxon>
        <taxon>Lachnospirales</taxon>
        <taxon>Lachnospiraceae</taxon>
    </lineage>
</organism>
<dbReference type="InterPro" id="IPR005025">
    <property type="entry name" value="FMN_Rdtase-like_dom"/>
</dbReference>
<dbReference type="PANTHER" id="PTHR43741:SF4">
    <property type="entry name" value="FMN-DEPENDENT NADH:QUINONE OXIDOREDUCTASE"/>
    <property type="match status" value="1"/>
</dbReference>
<dbReference type="InterPro" id="IPR050104">
    <property type="entry name" value="FMN-dep_NADH:Q_OxRdtase_AzoR1"/>
</dbReference>
<dbReference type="EMBL" id="DPVV01000614">
    <property type="protein sequence ID" value="HCL04417.1"/>
    <property type="molecule type" value="Genomic_DNA"/>
</dbReference>
<dbReference type="Pfam" id="PF03358">
    <property type="entry name" value="FMN_red"/>
    <property type="match status" value="1"/>
</dbReference>
<dbReference type="Proteomes" id="UP000262969">
    <property type="component" value="Unassembled WGS sequence"/>
</dbReference>
<accession>A0A3D2XCD3</accession>
<dbReference type="AlphaFoldDB" id="A0A3D2XCD3"/>
<evidence type="ECO:0000259" key="1">
    <source>
        <dbReference type="Pfam" id="PF03358"/>
    </source>
</evidence>
<proteinExistence type="predicted"/>
<dbReference type="InterPro" id="IPR029039">
    <property type="entry name" value="Flavoprotein-like_sf"/>
</dbReference>
<protein>
    <submittedName>
        <fullName evidence="2">NADPH-dependent oxidoreductase</fullName>
    </submittedName>
</protein>
<comment type="caution">
    <text evidence="2">The sequence shown here is derived from an EMBL/GenBank/DDBJ whole genome shotgun (WGS) entry which is preliminary data.</text>
</comment>
<gene>
    <name evidence="2" type="ORF">DHW61_18750</name>
</gene>
<reference evidence="2 3" key="1">
    <citation type="journal article" date="2018" name="Nat. Biotechnol.">
        <title>A standardized bacterial taxonomy based on genome phylogeny substantially revises the tree of life.</title>
        <authorList>
            <person name="Parks D.H."/>
            <person name="Chuvochina M."/>
            <person name="Waite D.W."/>
            <person name="Rinke C."/>
            <person name="Skarshewski A."/>
            <person name="Chaumeil P.A."/>
            <person name="Hugenholtz P."/>
        </authorList>
    </citation>
    <scope>NUCLEOTIDE SEQUENCE [LARGE SCALE GENOMIC DNA]</scope>
    <source>
        <strain evidence="2">UBA11728</strain>
    </source>
</reference>
<dbReference type="SUPFAM" id="SSF52218">
    <property type="entry name" value="Flavoproteins"/>
    <property type="match status" value="1"/>
</dbReference>
<name>A0A3D2XCD3_9FIRM</name>